<keyword evidence="2" id="KW-1185">Reference proteome</keyword>
<evidence type="ECO:0000313" key="2">
    <source>
        <dbReference type="Proteomes" id="UP000297225"/>
    </source>
</evidence>
<dbReference type="Proteomes" id="UP000297225">
    <property type="component" value="Unassembled WGS sequence"/>
</dbReference>
<name>A0A4Y8WPH6_9PORP</name>
<dbReference type="STRING" id="1122973.GCA_000379925_01241"/>
<dbReference type="OrthoDB" id="1432594at2"/>
<dbReference type="AlphaFoldDB" id="A0A4Y8WPH6"/>
<dbReference type="Gene3D" id="3.40.50.11350">
    <property type="match status" value="1"/>
</dbReference>
<proteinExistence type="predicted"/>
<dbReference type="PROSITE" id="PS51257">
    <property type="entry name" value="PROKAR_LIPOPROTEIN"/>
    <property type="match status" value="1"/>
</dbReference>
<accession>A0A4Y8WPH6</accession>
<comment type="caution">
    <text evidence="1">The sequence shown here is derived from an EMBL/GenBank/DDBJ whole genome shotgun (WGS) entry which is preliminary data.</text>
</comment>
<gene>
    <name evidence="1" type="ORF">E4P47_08375</name>
</gene>
<evidence type="ECO:0000313" key="1">
    <source>
        <dbReference type="EMBL" id="TFH94237.1"/>
    </source>
</evidence>
<dbReference type="EMBL" id="SPNC01000157">
    <property type="protein sequence ID" value="TFH94237.1"/>
    <property type="molecule type" value="Genomic_DNA"/>
</dbReference>
<reference evidence="1 2" key="1">
    <citation type="submission" date="2019-03" db="EMBL/GenBank/DDBJ databases">
        <title>Porphyromonas levii Isolated from the Uterus of Dairy Cows.</title>
        <authorList>
            <person name="Francis A.M."/>
        </authorList>
    </citation>
    <scope>NUCLEOTIDE SEQUENCE [LARGE SCALE GENOMIC DNA]</scope>
    <source>
        <strain evidence="1 2">AF5678</strain>
    </source>
</reference>
<dbReference type="RefSeq" id="WP_134849489.1">
    <property type="nucleotide sequence ID" value="NZ_CP197400.1"/>
</dbReference>
<sequence>MSKDGTKEEVRKGITLLPLGGIACRIRTISSMIHIAREYNRPLEILWRTDDYMPVSTDRLFTLKPGLISDNVTMRPMGWTDALLNTPPMPCNFFLSFPFVALGYEKVLGPKRVEYMIAHERAELDDLFRDTEKSILIATGDGLGRFLGMYDILEATVEVNNVLLSSMASWERRMVGVHINRRINPQTTYSESPIELFIRRMQEMIEADNEISFFIATTSKDERERLATIFHERVFVPHSVADPHTVKGVIQSFGELLALSHTERILTTPGSNYAKVASEIGGLPLETLSIYSSK</sequence>
<organism evidence="1 2">
    <name type="scientific">Porphyromonas levii</name>
    <dbReference type="NCBI Taxonomy" id="28114"/>
    <lineage>
        <taxon>Bacteria</taxon>
        <taxon>Pseudomonadati</taxon>
        <taxon>Bacteroidota</taxon>
        <taxon>Bacteroidia</taxon>
        <taxon>Bacteroidales</taxon>
        <taxon>Porphyromonadaceae</taxon>
        <taxon>Porphyromonas</taxon>
    </lineage>
</organism>
<protein>
    <submittedName>
        <fullName evidence="1">Uncharacterized protein</fullName>
    </submittedName>
</protein>